<keyword evidence="1" id="KW-0862">Zinc</keyword>
<evidence type="ECO:0000313" key="3">
    <source>
        <dbReference type="EMBL" id="PIK48225.1"/>
    </source>
</evidence>
<sequence length="275" mass="31275">MEQGYMSLDKIEHWSVQAMKDFLRVQGLKTTERKRELQSLVYSAMQMKVPIKMDEVEEDKLRSKLYSESLVVDWKPLPDPFTELVEKDGWLAEKDSRHLWPPLSYFEIAEYLLVDATCLSQPLRPSSTSGSSSSSFMPTSLKDRLLSDYKEGKAFSYFESKWLKEIFYHHISEDSPVCFLKADCLPSQNVRSIPHKSWVVLEKKTGKIRSAYCTCLAGLGTTCNHVAAVVFKVDHAFMMGQSAAVPCTSKQCTWNVYKGMPVATVLEGKKISCLE</sequence>
<evidence type="ECO:0000313" key="4">
    <source>
        <dbReference type="Proteomes" id="UP000230750"/>
    </source>
</evidence>
<feature type="domain" description="SWIM-type" evidence="2">
    <location>
        <begin position="198"/>
        <end position="234"/>
    </location>
</feature>
<accession>A0A2G8KJT1</accession>
<dbReference type="OrthoDB" id="10035901at2759"/>
<gene>
    <name evidence="3" type="ORF">BSL78_14911</name>
</gene>
<name>A0A2G8KJT1_STIJA</name>
<dbReference type="PANTHER" id="PTHR47526:SF3">
    <property type="entry name" value="PHD-TYPE DOMAIN-CONTAINING PROTEIN"/>
    <property type="match status" value="1"/>
</dbReference>
<proteinExistence type="predicted"/>
<keyword evidence="1" id="KW-0479">Metal-binding</keyword>
<comment type="caution">
    <text evidence="3">The sequence shown here is derived from an EMBL/GenBank/DDBJ whole genome shotgun (WGS) entry which is preliminary data.</text>
</comment>
<dbReference type="EMBL" id="MRZV01000534">
    <property type="protein sequence ID" value="PIK48225.1"/>
    <property type="molecule type" value="Genomic_DNA"/>
</dbReference>
<reference evidence="3 4" key="1">
    <citation type="journal article" date="2017" name="PLoS Biol.">
        <title>The sea cucumber genome provides insights into morphological evolution and visceral regeneration.</title>
        <authorList>
            <person name="Zhang X."/>
            <person name="Sun L."/>
            <person name="Yuan J."/>
            <person name="Sun Y."/>
            <person name="Gao Y."/>
            <person name="Zhang L."/>
            <person name="Li S."/>
            <person name="Dai H."/>
            <person name="Hamel J.F."/>
            <person name="Liu C."/>
            <person name="Yu Y."/>
            <person name="Liu S."/>
            <person name="Lin W."/>
            <person name="Guo K."/>
            <person name="Jin S."/>
            <person name="Xu P."/>
            <person name="Storey K.B."/>
            <person name="Huan P."/>
            <person name="Zhang T."/>
            <person name="Zhou Y."/>
            <person name="Zhang J."/>
            <person name="Lin C."/>
            <person name="Li X."/>
            <person name="Xing L."/>
            <person name="Huo D."/>
            <person name="Sun M."/>
            <person name="Wang L."/>
            <person name="Mercier A."/>
            <person name="Li F."/>
            <person name="Yang H."/>
            <person name="Xiang J."/>
        </authorList>
    </citation>
    <scope>NUCLEOTIDE SEQUENCE [LARGE SCALE GENOMIC DNA]</scope>
    <source>
        <strain evidence="3">Shaxun</strain>
        <tissue evidence="3">Muscle</tissue>
    </source>
</reference>
<keyword evidence="1" id="KW-0863">Zinc-finger</keyword>
<protein>
    <recommendedName>
        <fullName evidence="2">SWIM-type domain-containing protein</fullName>
    </recommendedName>
</protein>
<dbReference type="PANTHER" id="PTHR47526">
    <property type="entry name" value="ATP-DEPENDENT DNA HELICASE"/>
    <property type="match status" value="1"/>
</dbReference>
<organism evidence="3 4">
    <name type="scientific">Stichopus japonicus</name>
    <name type="common">Sea cucumber</name>
    <dbReference type="NCBI Taxonomy" id="307972"/>
    <lineage>
        <taxon>Eukaryota</taxon>
        <taxon>Metazoa</taxon>
        <taxon>Echinodermata</taxon>
        <taxon>Eleutherozoa</taxon>
        <taxon>Echinozoa</taxon>
        <taxon>Holothuroidea</taxon>
        <taxon>Aspidochirotacea</taxon>
        <taxon>Aspidochirotida</taxon>
        <taxon>Stichopodidae</taxon>
        <taxon>Apostichopus</taxon>
    </lineage>
</organism>
<evidence type="ECO:0000256" key="1">
    <source>
        <dbReference type="PROSITE-ProRule" id="PRU00325"/>
    </source>
</evidence>
<dbReference type="InterPro" id="IPR007527">
    <property type="entry name" value="Znf_SWIM"/>
</dbReference>
<dbReference type="GO" id="GO:0008270">
    <property type="term" value="F:zinc ion binding"/>
    <property type="evidence" value="ECO:0007669"/>
    <property type="project" value="UniProtKB-KW"/>
</dbReference>
<keyword evidence="4" id="KW-1185">Reference proteome</keyword>
<dbReference type="PROSITE" id="PS50966">
    <property type="entry name" value="ZF_SWIM"/>
    <property type="match status" value="1"/>
</dbReference>
<evidence type="ECO:0000259" key="2">
    <source>
        <dbReference type="PROSITE" id="PS50966"/>
    </source>
</evidence>
<dbReference type="Proteomes" id="UP000230750">
    <property type="component" value="Unassembled WGS sequence"/>
</dbReference>
<dbReference type="AlphaFoldDB" id="A0A2G8KJT1"/>